<name>A0A5J4UFN6_9EUKA</name>
<sequence>WVCEVVQDLINENKQAAVIGLEQSEIVQQLKILLGTDLELEEVKFVHANALKFFTTYCNSKKHRKTMHDIGLEKAVARNIQSQCRGVSEKSVMTISNLLIVDHNLYMKPEQHPYLEQFTQD</sequence>
<evidence type="ECO:0000313" key="1">
    <source>
        <dbReference type="EMBL" id="KAA6368861.1"/>
    </source>
</evidence>
<dbReference type="EMBL" id="SNRW01016928">
    <property type="protein sequence ID" value="KAA6368861.1"/>
    <property type="molecule type" value="Genomic_DNA"/>
</dbReference>
<feature type="non-terminal residue" evidence="1">
    <location>
        <position position="1"/>
    </location>
</feature>
<gene>
    <name evidence="1" type="ORF">EZS28_035611</name>
</gene>
<comment type="caution">
    <text evidence="1">The sequence shown here is derived from an EMBL/GenBank/DDBJ whole genome shotgun (WGS) entry which is preliminary data.</text>
</comment>
<accession>A0A5J4UFN6</accession>
<evidence type="ECO:0000313" key="2">
    <source>
        <dbReference type="Proteomes" id="UP000324800"/>
    </source>
</evidence>
<reference evidence="1 2" key="1">
    <citation type="submission" date="2019-03" db="EMBL/GenBank/DDBJ databases">
        <title>Single cell metagenomics reveals metabolic interactions within the superorganism composed of flagellate Streblomastix strix and complex community of Bacteroidetes bacteria on its surface.</title>
        <authorList>
            <person name="Treitli S.C."/>
            <person name="Kolisko M."/>
            <person name="Husnik F."/>
            <person name="Keeling P."/>
            <person name="Hampl V."/>
        </authorList>
    </citation>
    <scope>NUCLEOTIDE SEQUENCE [LARGE SCALE GENOMIC DNA]</scope>
    <source>
        <strain evidence="1">ST1C</strain>
    </source>
</reference>
<dbReference type="AlphaFoldDB" id="A0A5J4UFN6"/>
<dbReference type="Proteomes" id="UP000324800">
    <property type="component" value="Unassembled WGS sequence"/>
</dbReference>
<protein>
    <submittedName>
        <fullName evidence="1">Uncharacterized protein</fullName>
    </submittedName>
</protein>
<organism evidence="1 2">
    <name type="scientific">Streblomastix strix</name>
    <dbReference type="NCBI Taxonomy" id="222440"/>
    <lineage>
        <taxon>Eukaryota</taxon>
        <taxon>Metamonada</taxon>
        <taxon>Preaxostyla</taxon>
        <taxon>Oxymonadida</taxon>
        <taxon>Streblomastigidae</taxon>
        <taxon>Streblomastix</taxon>
    </lineage>
</organism>
<proteinExistence type="predicted"/>